<feature type="transmembrane region" description="Helical" evidence="8">
    <location>
        <begin position="312"/>
        <end position="332"/>
    </location>
</feature>
<keyword evidence="4 8" id="KW-0812">Transmembrane</keyword>
<dbReference type="AlphaFoldDB" id="I7IKK5"/>
<feature type="transmembrane region" description="Helical" evidence="8">
    <location>
        <begin position="89"/>
        <end position="106"/>
    </location>
</feature>
<feature type="domain" description="Acyltransferase 3" evidence="9">
    <location>
        <begin position="7"/>
        <end position="329"/>
    </location>
</feature>
<evidence type="ECO:0000256" key="5">
    <source>
        <dbReference type="ARBA" id="ARBA00022989"/>
    </source>
</evidence>
<feature type="transmembrane region" description="Helical" evidence="8">
    <location>
        <begin position="146"/>
        <end position="165"/>
    </location>
</feature>
<dbReference type="GO" id="GO:0005886">
    <property type="term" value="C:plasma membrane"/>
    <property type="evidence" value="ECO:0007669"/>
    <property type="project" value="UniProtKB-SubCell"/>
</dbReference>
<dbReference type="PANTHER" id="PTHR23028">
    <property type="entry name" value="ACETYLTRANSFERASE"/>
    <property type="match status" value="1"/>
</dbReference>
<dbReference type="RefSeq" id="WP_015551414.1">
    <property type="nucleotide sequence ID" value="NC_021033.1"/>
</dbReference>
<keyword evidence="2" id="KW-1003">Cell membrane</keyword>
<organism evidence="11">
    <name type="scientific">Taylorella asinigenitalis 14/45</name>
    <dbReference type="NCBI Taxonomy" id="1091495"/>
    <lineage>
        <taxon>Bacteria</taxon>
        <taxon>Pseudomonadati</taxon>
        <taxon>Pseudomonadota</taxon>
        <taxon>Betaproteobacteria</taxon>
        <taxon>Burkholderiales</taxon>
        <taxon>Alcaligenaceae</taxon>
        <taxon>Taylorella</taxon>
    </lineage>
</organism>
<feature type="transmembrane region" description="Helical" evidence="8">
    <location>
        <begin position="223"/>
        <end position="243"/>
    </location>
</feature>
<feature type="transmembrane region" description="Helical" evidence="8">
    <location>
        <begin position="31"/>
        <end position="53"/>
    </location>
</feature>
<name>I7IKK5_9BURK</name>
<evidence type="ECO:0000256" key="4">
    <source>
        <dbReference type="ARBA" id="ARBA00022692"/>
    </source>
</evidence>
<dbReference type="GO" id="GO:0009103">
    <property type="term" value="P:lipopolysaccharide biosynthetic process"/>
    <property type="evidence" value="ECO:0007669"/>
    <property type="project" value="TreeGrafter"/>
</dbReference>
<dbReference type="HOGENOM" id="CLU_005679_10_3_4"/>
<dbReference type="BioCyc" id="TASI1091495:G13GE-488-MONOMER"/>
<sequence length="616" mass="70720">MSKAIRYDIQLLRAVAVVAVMLFHMDREFLPAGYLGVDIFFTISGFVVTQSLLHRIKKGMAENPQFTWKDKLRIFWGFMVSRAKRILPAYYFVLLVVTVTAIIVFTETDFGFYRRSLRDALYFNSNVFFQNFGDYFAPQSTELPLLHTWSLAVEMKFYLLLPLVFMIAGRKWSPFVLGLVFVGLMALISYQEDTKYYYLYSRIPEFLIGVGIAIVGTCRWSRGLRWMLALAGIGVLFWSFFFIKESSIPGIWMLLPCAATALVIWADIGLSRGLLVRALSYVGDISYSLYLWHWAVLAFIRYISSNYELTSGLVQLYFGLSVGLSILSYHIIEQPFRKFKTNKILLAYLIVMLGILITLLSIIGKNFNNTLVKPLPIELRRYADPDTICHDSIVGDCIRGDKNSSHRILVIGDSHAAQLNKAFDEIGLREGVAFKVMTASNCIPIEGFDIEKIPEYSQDECSKRIDIVREEINSQFDQIIIAGFWSYQLDDDFIKTFKDFLQRVNNSGKKVILLAQTPLFPSNTERIDRFFALKLDPKTDFHYSHKVANTKLKALVDSNLQNIYVLDFSDDELFKDAPHYGNKLIIFDGEHLNEFGSSLYGKVIENKILEIFRDKK</sequence>
<evidence type="ECO:0000259" key="10">
    <source>
        <dbReference type="Pfam" id="PF19040"/>
    </source>
</evidence>
<dbReference type="InterPro" id="IPR002656">
    <property type="entry name" value="Acyl_transf_3_dom"/>
</dbReference>
<keyword evidence="3 11" id="KW-0808">Transferase</keyword>
<comment type="subcellular location">
    <subcellularLocation>
        <location evidence="1">Cell membrane</location>
        <topology evidence="1">Multi-pass membrane protein</topology>
    </subcellularLocation>
</comment>
<evidence type="ECO:0000256" key="1">
    <source>
        <dbReference type="ARBA" id="ARBA00004651"/>
    </source>
</evidence>
<dbReference type="Gene3D" id="3.40.50.1110">
    <property type="entry name" value="SGNH hydrolase"/>
    <property type="match status" value="1"/>
</dbReference>
<evidence type="ECO:0000256" key="3">
    <source>
        <dbReference type="ARBA" id="ARBA00022679"/>
    </source>
</evidence>
<reference evidence="11" key="1">
    <citation type="journal article" date="2012" name="Vet. Microbiol.">
        <title>Comparative genomic analyses of the Taylorellae.</title>
        <authorList>
            <person name="Hauser H."/>
            <person name="Richter D.C."/>
            <person name="van Tonder A."/>
            <person name="Clark L."/>
            <person name="Preston A."/>
        </authorList>
    </citation>
    <scope>NUCLEOTIDE SEQUENCE</scope>
    <source>
        <strain evidence="11">14/45</strain>
    </source>
</reference>
<evidence type="ECO:0000256" key="6">
    <source>
        <dbReference type="ARBA" id="ARBA00023136"/>
    </source>
</evidence>
<evidence type="ECO:0000256" key="7">
    <source>
        <dbReference type="ARBA" id="ARBA00023315"/>
    </source>
</evidence>
<dbReference type="GO" id="GO:0016747">
    <property type="term" value="F:acyltransferase activity, transferring groups other than amino-acyl groups"/>
    <property type="evidence" value="ECO:0007669"/>
    <property type="project" value="InterPro"/>
</dbReference>
<dbReference type="SUPFAM" id="SSF52266">
    <property type="entry name" value="SGNH hydrolase"/>
    <property type="match status" value="1"/>
</dbReference>
<feature type="transmembrane region" description="Helical" evidence="8">
    <location>
        <begin position="172"/>
        <end position="190"/>
    </location>
</feature>
<dbReference type="InterPro" id="IPR050879">
    <property type="entry name" value="Acyltransferase_3"/>
</dbReference>
<gene>
    <name evidence="11" type="ORF">KUM_0489</name>
</gene>
<accession>I7IKK5</accession>
<proteinExistence type="predicted"/>
<feature type="domain" description="SGNH" evidence="10">
    <location>
        <begin position="393"/>
        <end position="605"/>
    </location>
</feature>
<dbReference type="GO" id="GO:0016788">
    <property type="term" value="F:hydrolase activity, acting on ester bonds"/>
    <property type="evidence" value="ECO:0007669"/>
    <property type="project" value="UniProtKB-ARBA"/>
</dbReference>
<dbReference type="KEGG" id="tat:KUM_0489"/>
<feature type="transmembrane region" description="Helical" evidence="8">
    <location>
        <begin position="249"/>
        <end position="266"/>
    </location>
</feature>
<dbReference type="EMBL" id="HE681424">
    <property type="protein sequence ID" value="CCG19287.1"/>
    <property type="molecule type" value="Genomic_DNA"/>
</dbReference>
<evidence type="ECO:0000256" key="2">
    <source>
        <dbReference type="ARBA" id="ARBA00022475"/>
    </source>
</evidence>
<dbReference type="PANTHER" id="PTHR23028:SF53">
    <property type="entry name" value="ACYL_TRANSF_3 DOMAIN-CONTAINING PROTEIN"/>
    <property type="match status" value="1"/>
</dbReference>
<dbReference type="InterPro" id="IPR043968">
    <property type="entry name" value="SGNH"/>
</dbReference>
<evidence type="ECO:0000256" key="8">
    <source>
        <dbReference type="SAM" id="Phobius"/>
    </source>
</evidence>
<feature type="transmembrane region" description="Helical" evidence="8">
    <location>
        <begin position="278"/>
        <end position="300"/>
    </location>
</feature>
<evidence type="ECO:0000259" key="9">
    <source>
        <dbReference type="Pfam" id="PF01757"/>
    </source>
</evidence>
<keyword evidence="6 8" id="KW-0472">Membrane</keyword>
<feature type="transmembrane region" description="Helical" evidence="8">
    <location>
        <begin position="344"/>
        <end position="364"/>
    </location>
</feature>
<evidence type="ECO:0000313" key="11">
    <source>
        <dbReference type="EMBL" id="CCG19287.1"/>
    </source>
</evidence>
<protein>
    <submittedName>
        <fullName evidence="11">Putative acetyltransferase</fullName>
    </submittedName>
</protein>
<dbReference type="Pfam" id="PF19040">
    <property type="entry name" value="SGNH"/>
    <property type="match status" value="1"/>
</dbReference>
<keyword evidence="7" id="KW-0012">Acyltransferase</keyword>
<dbReference type="InterPro" id="IPR036514">
    <property type="entry name" value="SGNH_hydro_sf"/>
</dbReference>
<feature type="transmembrane region" description="Helical" evidence="8">
    <location>
        <begin position="196"/>
        <end position="216"/>
    </location>
</feature>
<dbReference type="Pfam" id="PF01757">
    <property type="entry name" value="Acyl_transf_3"/>
    <property type="match status" value="1"/>
</dbReference>
<keyword evidence="5 8" id="KW-1133">Transmembrane helix</keyword>